<feature type="binding site" evidence="1">
    <location>
        <position position="180"/>
    </location>
    <ligand>
        <name>S-adenosyl-L-methionine</name>
        <dbReference type="ChEBI" id="CHEBI:59789"/>
    </ligand>
</feature>
<proteinExistence type="inferred from homology"/>
<keyword evidence="1" id="KW-0489">Methyltransferase</keyword>
<evidence type="ECO:0000313" key="3">
    <source>
        <dbReference type="Proteomes" id="UP001166585"/>
    </source>
</evidence>
<name>A0ABS5RAB0_9HYPH</name>
<dbReference type="Gene3D" id="3.40.50.150">
    <property type="entry name" value="Vaccinia Virus protein VP39"/>
    <property type="match status" value="1"/>
</dbReference>
<keyword evidence="1" id="KW-0808">Transferase</keyword>
<dbReference type="PANTHER" id="PTHR37426">
    <property type="entry name" value="RIBOSOMAL RNA LARGE SUBUNIT METHYLTRANSFERASE J"/>
    <property type="match status" value="1"/>
</dbReference>
<comment type="caution">
    <text evidence="2">The sequence shown here is derived from an EMBL/GenBank/DDBJ whole genome shotgun (WGS) entry which is preliminary data.</text>
</comment>
<feature type="binding site" evidence="1">
    <location>
        <position position="41"/>
    </location>
    <ligand>
        <name>S-adenosyl-L-methionine</name>
        <dbReference type="ChEBI" id="CHEBI:59789"/>
    </ligand>
</feature>
<feature type="binding site" evidence="1">
    <location>
        <position position="116"/>
    </location>
    <ligand>
        <name>S-adenosyl-L-methionine</name>
        <dbReference type="ChEBI" id="CHEBI:59789"/>
    </ligand>
</feature>
<evidence type="ECO:0000256" key="1">
    <source>
        <dbReference type="HAMAP-Rule" id="MF_00934"/>
    </source>
</evidence>
<dbReference type="HAMAP" id="MF_00934">
    <property type="entry name" value="23SrRNA_methyltr_J"/>
    <property type="match status" value="1"/>
</dbReference>
<dbReference type="Proteomes" id="UP001166585">
    <property type="component" value="Unassembled WGS sequence"/>
</dbReference>
<dbReference type="PANTHER" id="PTHR37426:SF1">
    <property type="entry name" value="RIBOSOMAL RNA LARGE SUBUNIT METHYLTRANSFERASE J"/>
    <property type="match status" value="1"/>
</dbReference>
<dbReference type="EC" id="2.1.1.266" evidence="1"/>
<comment type="function">
    <text evidence="1">Specifically methylates the adenine in position 2030 of 23S rRNA.</text>
</comment>
<keyword evidence="1" id="KW-0698">rRNA processing</keyword>
<keyword evidence="3" id="KW-1185">Reference proteome</keyword>
<dbReference type="Pfam" id="PF04378">
    <property type="entry name" value="RsmJ"/>
    <property type="match status" value="1"/>
</dbReference>
<keyword evidence="1" id="KW-0694">RNA-binding</keyword>
<reference evidence="2" key="1">
    <citation type="submission" date="2021-05" db="EMBL/GenBank/DDBJ databases">
        <authorList>
            <person name="Sun Q."/>
            <person name="Inoue M."/>
        </authorList>
    </citation>
    <scope>NUCLEOTIDE SEQUENCE</scope>
    <source>
        <strain evidence="2">VKM B-3255</strain>
    </source>
</reference>
<protein>
    <recommendedName>
        <fullName evidence="1">Ribosomal RNA large subunit methyltransferase J</fullName>
        <ecNumber evidence="1">2.1.1.266</ecNumber>
    </recommendedName>
    <alternativeName>
        <fullName evidence="1">23S rRNA (adenine(2030)-N6)-methyltransferase</fullName>
    </alternativeName>
    <alternativeName>
        <fullName evidence="1">23S rRNA m6A2030 methyltransferase</fullName>
    </alternativeName>
</protein>
<gene>
    <name evidence="1" type="primary">rlmJ</name>
    <name evidence="2" type="ORF">KIP89_15955</name>
</gene>
<dbReference type="InterPro" id="IPR029063">
    <property type="entry name" value="SAM-dependent_MTases_sf"/>
</dbReference>
<dbReference type="InterPro" id="IPR007473">
    <property type="entry name" value="RlmJ"/>
</dbReference>
<dbReference type="EMBL" id="JAHCQH010000020">
    <property type="protein sequence ID" value="MBS9478609.1"/>
    <property type="molecule type" value="Genomic_DNA"/>
</dbReference>
<feature type="site" description="Interaction with substrate rRNA" evidence="1">
    <location>
        <position position="3"/>
    </location>
</feature>
<comment type="similarity">
    <text evidence="1">Belongs to the RlmJ family.</text>
</comment>
<accession>A0ABS5RAB0</accession>
<sequence>MNYRHAFHAGNFADVVKHAVLARILAYLGQKDAAYRVLDTHAGAGIYDLAGAEAQRTGEWEGGIGAVLRAEFTPEVAALLKPWLDVVRAVNPAEAGAQPDESATAGAAPLRHYPGSPLIAQALTRPQDRLLLCETVAGVRESLEDAIGRDGRVKVLPTDAWQALSAYLPPKERRGLVLVDPPFEEPGEFHRMAHGLIEAHKKWPTGIYALWYPIKDVRAVDGFRREIERARLPKVLNIQFDLRAVRQVDALSGCGLMIVNPPFTLADELRQMLGALVRVLATDGTGRVRIGWITAER</sequence>
<feature type="binding site" evidence="1">
    <location>
        <position position="18"/>
    </location>
    <ligand>
        <name>S-adenosyl-L-methionine</name>
        <dbReference type="ChEBI" id="CHEBI:59789"/>
    </ligand>
</feature>
<dbReference type="RefSeq" id="WP_213756559.1">
    <property type="nucleotide sequence ID" value="NZ_JAHCQH010000020.1"/>
</dbReference>
<feature type="binding site" evidence="1">
    <location>
        <begin position="159"/>
        <end position="160"/>
    </location>
    <ligand>
        <name>S-adenosyl-L-methionine</name>
        <dbReference type="ChEBI" id="CHEBI:59789"/>
    </ligand>
</feature>
<comment type="subunit">
    <text evidence="1">Monomer.</text>
</comment>
<organism evidence="2 3">
    <name type="scientific">Ancylobacter radicis</name>
    <dbReference type="NCBI Taxonomy" id="2836179"/>
    <lineage>
        <taxon>Bacteria</taxon>
        <taxon>Pseudomonadati</taxon>
        <taxon>Pseudomonadota</taxon>
        <taxon>Alphaproteobacteria</taxon>
        <taxon>Hyphomicrobiales</taxon>
        <taxon>Xanthobacteraceae</taxon>
        <taxon>Ancylobacter</taxon>
    </lineage>
</organism>
<keyword evidence="1" id="KW-0949">S-adenosyl-L-methionine</keyword>
<feature type="active site" description="Proton acceptor" evidence="1">
    <location>
        <position position="180"/>
    </location>
</feature>
<feature type="binding site" evidence="1">
    <location>
        <position position="134"/>
    </location>
    <ligand>
        <name>S-adenosyl-L-methionine</name>
        <dbReference type="ChEBI" id="CHEBI:59789"/>
    </ligand>
</feature>
<comment type="catalytic activity">
    <reaction evidence="1">
        <text>adenosine(2030) in 23S rRNA + S-adenosyl-L-methionine = N(6)-methyladenosine(2030) in 23S rRNA + S-adenosyl-L-homocysteine + H(+)</text>
        <dbReference type="Rhea" id="RHEA:43736"/>
        <dbReference type="Rhea" id="RHEA-COMP:10668"/>
        <dbReference type="Rhea" id="RHEA-COMP:10669"/>
        <dbReference type="ChEBI" id="CHEBI:15378"/>
        <dbReference type="ChEBI" id="CHEBI:57856"/>
        <dbReference type="ChEBI" id="CHEBI:59789"/>
        <dbReference type="ChEBI" id="CHEBI:74411"/>
        <dbReference type="ChEBI" id="CHEBI:74449"/>
        <dbReference type="EC" id="2.1.1.266"/>
    </reaction>
</comment>
<evidence type="ECO:0000313" key="2">
    <source>
        <dbReference type="EMBL" id="MBS9478609.1"/>
    </source>
</evidence>
<dbReference type="SUPFAM" id="SSF53335">
    <property type="entry name" value="S-adenosyl-L-methionine-dependent methyltransferases"/>
    <property type="match status" value="1"/>
</dbReference>